<name>A0AA35K007_9SAUR</name>
<dbReference type="AlphaFoldDB" id="A0AA35K007"/>
<feature type="chain" id="PRO_5041442885" description="UPAR/Ly6 domain-containing protein" evidence="1">
    <location>
        <begin position="34"/>
        <end position="96"/>
    </location>
</feature>
<evidence type="ECO:0000256" key="1">
    <source>
        <dbReference type="SAM" id="SignalP"/>
    </source>
</evidence>
<accession>A0AA35K007</accession>
<evidence type="ECO:0000313" key="2">
    <source>
        <dbReference type="EMBL" id="CAI5767863.1"/>
    </source>
</evidence>
<keyword evidence="1" id="KW-0732">Signal</keyword>
<organism evidence="2 3">
    <name type="scientific">Podarcis lilfordi</name>
    <name type="common">Lilford's wall lizard</name>
    <dbReference type="NCBI Taxonomy" id="74358"/>
    <lineage>
        <taxon>Eukaryota</taxon>
        <taxon>Metazoa</taxon>
        <taxon>Chordata</taxon>
        <taxon>Craniata</taxon>
        <taxon>Vertebrata</taxon>
        <taxon>Euteleostomi</taxon>
        <taxon>Lepidosauria</taxon>
        <taxon>Squamata</taxon>
        <taxon>Bifurcata</taxon>
        <taxon>Unidentata</taxon>
        <taxon>Episquamata</taxon>
        <taxon>Laterata</taxon>
        <taxon>Lacertibaenia</taxon>
        <taxon>Lacertidae</taxon>
        <taxon>Podarcis</taxon>
    </lineage>
</organism>
<feature type="signal peptide" evidence="1">
    <location>
        <begin position="1"/>
        <end position="33"/>
    </location>
</feature>
<gene>
    <name evidence="2" type="ORF">PODLI_1B030852</name>
</gene>
<sequence>MEQSLFLGNRRPRLLQVWLLTFCVLLCLRAGDAVKCRLCRSFRSGMPCVPNGVTCDGSFCVMAERVKDPRNKLQIKFCGEGHYEKFCGLEETTEDK</sequence>
<dbReference type="EMBL" id="OX395127">
    <property type="protein sequence ID" value="CAI5767863.1"/>
    <property type="molecule type" value="Genomic_DNA"/>
</dbReference>
<feature type="non-terminal residue" evidence="2">
    <location>
        <position position="96"/>
    </location>
</feature>
<reference evidence="2" key="1">
    <citation type="submission" date="2022-12" db="EMBL/GenBank/DDBJ databases">
        <authorList>
            <person name="Alioto T."/>
            <person name="Alioto T."/>
            <person name="Gomez Garrido J."/>
        </authorList>
    </citation>
    <scope>NUCLEOTIDE SEQUENCE</scope>
</reference>
<evidence type="ECO:0008006" key="4">
    <source>
        <dbReference type="Google" id="ProtNLM"/>
    </source>
</evidence>
<evidence type="ECO:0000313" key="3">
    <source>
        <dbReference type="Proteomes" id="UP001178461"/>
    </source>
</evidence>
<keyword evidence="3" id="KW-1185">Reference proteome</keyword>
<protein>
    <recommendedName>
        <fullName evidence="4">UPAR/Ly6 domain-containing protein</fullName>
    </recommendedName>
</protein>
<dbReference type="Proteomes" id="UP001178461">
    <property type="component" value="Chromosome 2"/>
</dbReference>
<proteinExistence type="predicted"/>